<dbReference type="InterPro" id="IPR036188">
    <property type="entry name" value="FAD/NAD-bd_sf"/>
</dbReference>
<dbReference type="PROSITE" id="PS00573">
    <property type="entry name" value="PYRIDINE_REDOX_2"/>
    <property type="match status" value="1"/>
</dbReference>
<organism evidence="7 8">
    <name type="scientific">Candidatus Roizmanbacteria bacterium GW2011_GWA2_36_23</name>
    <dbReference type="NCBI Taxonomy" id="1618480"/>
    <lineage>
        <taxon>Bacteria</taxon>
        <taxon>Candidatus Roizmaniibacteriota</taxon>
    </lineage>
</organism>
<dbReference type="Pfam" id="PF07992">
    <property type="entry name" value="Pyr_redox_2"/>
    <property type="match status" value="1"/>
</dbReference>
<comment type="caution">
    <text evidence="7">The sequence shown here is derived from an EMBL/GenBank/DDBJ whole genome shotgun (WGS) entry which is preliminary data.</text>
</comment>
<dbReference type="PRINTS" id="PR00469">
    <property type="entry name" value="PNDRDTASEII"/>
</dbReference>
<reference evidence="7 8" key="1">
    <citation type="journal article" date="2015" name="Nature">
        <title>rRNA introns, odd ribosomes, and small enigmatic genomes across a large radiation of phyla.</title>
        <authorList>
            <person name="Brown C.T."/>
            <person name="Hug L.A."/>
            <person name="Thomas B.C."/>
            <person name="Sharon I."/>
            <person name="Castelle C.J."/>
            <person name="Singh A."/>
            <person name="Wilkins M.J."/>
            <person name="Williams K.H."/>
            <person name="Banfield J.F."/>
        </authorList>
    </citation>
    <scope>NUCLEOTIDE SEQUENCE [LARGE SCALE GENOMIC DNA]</scope>
</reference>
<dbReference type="GO" id="GO:0016668">
    <property type="term" value="F:oxidoreductase activity, acting on a sulfur group of donors, NAD(P) as acceptor"/>
    <property type="evidence" value="ECO:0007669"/>
    <property type="project" value="UniProtKB-ARBA"/>
</dbReference>
<dbReference type="PATRIC" id="fig|1618480.3.peg.418"/>
<dbReference type="STRING" id="1618480.US11_C0005G0016"/>
<keyword evidence="2" id="KW-0274">FAD</keyword>
<dbReference type="PRINTS" id="PR00368">
    <property type="entry name" value="FADPNR"/>
</dbReference>
<dbReference type="InterPro" id="IPR050097">
    <property type="entry name" value="Ferredoxin-NADP_redctase_2"/>
</dbReference>
<keyword evidence="1" id="KW-0285">Flavoprotein</keyword>
<dbReference type="AlphaFoldDB" id="A0A0G0EKR3"/>
<evidence type="ECO:0000313" key="8">
    <source>
        <dbReference type="Proteomes" id="UP000034344"/>
    </source>
</evidence>
<keyword evidence="5" id="KW-0676">Redox-active center</keyword>
<sequence length="340" mass="37357">MTLTKEFSETENIIIIGGGPAGLSAALYNARANLRPLVFAGSPPGGQLTLTSEVENYPGFESILGQELIDKIRVQATKFKARIVDENIMTVDFSRQPFIVNTLSKTYQSRAILIATGAKALWLGLPSEQKLRGRGVSACATCDGFFFRNKTVAVIGGGDTAMEEAHTLTRFADKVYIIHRRDSFRASKIMVDRVINNPKIQIIWNSVIEEMLGEQRVEGLKAKSVTDGKIREIKLDGVFIAIGHKPDTDLFQGQIELDKKGYILTFNRLAEEYLRGKIDISAEKMAKIKNAEGLYSSHTSVRGVFAAGDCVDHIYRQAATAAGMGVAAGLDVEKFIETEY</sequence>
<dbReference type="InterPro" id="IPR023753">
    <property type="entry name" value="FAD/NAD-binding_dom"/>
</dbReference>
<proteinExistence type="predicted"/>
<feature type="domain" description="FAD/NAD(P)-binding" evidence="6">
    <location>
        <begin position="12"/>
        <end position="325"/>
    </location>
</feature>
<evidence type="ECO:0000256" key="2">
    <source>
        <dbReference type="ARBA" id="ARBA00022827"/>
    </source>
</evidence>
<dbReference type="Gene3D" id="3.50.50.60">
    <property type="entry name" value="FAD/NAD(P)-binding domain"/>
    <property type="match status" value="2"/>
</dbReference>
<evidence type="ECO:0000256" key="3">
    <source>
        <dbReference type="ARBA" id="ARBA00023002"/>
    </source>
</evidence>
<dbReference type="PANTHER" id="PTHR48105">
    <property type="entry name" value="THIOREDOXIN REDUCTASE 1-RELATED-RELATED"/>
    <property type="match status" value="1"/>
</dbReference>
<dbReference type="SUPFAM" id="SSF51905">
    <property type="entry name" value="FAD/NAD(P)-binding domain"/>
    <property type="match status" value="1"/>
</dbReference>
<dbReference type="Proteomes" id="UP000034344">
    <property type="component" value="Unassembled WGS sequence"/>
</dbReference>
<evidence type="ECO:0000256" key="5">
    <source>
        <dbReference type="ARBA" id="ARBA00023284"/>
    </source>
</evidence>
<evidence type="ECO:0000259" key="6">
    <source>
        <dbReference type="Pfam" id="PF07992"/>
    </source>
</evidence>
<evidence type="ECO:0000256" key="1">
    <source>
        <dbReference type="ARBA" id="ARBA00022630"/>
    </source>
</evidence>
<keyword evidence="4" id="KW-1015">Disulfide bond</keyword>
<name>A0A0G0EKR3_9BACT</name>
<dbReference type="EMBL" id="LBRS01000005">
    <property type="protein sequence ID" value="KKQ01660.1"/>
    <property type="molecule type" value="Genomic_DNA"/>
</dbReference>
<accession>A0A0G0EKR3</accession>
<evidence type="ECO:0000256" key="4">
    <source>
        <dbReference type="ARBA" id="ARBA00023157"/>
    </source>
</evidence>
<keyword evidence="3" id="KW-0560">Oxidoreductase</keyword>
<protein>
    <submittedName>
        <fullName evidence="7">Thioredoxin reductase</fullName>
    </submittedName>
</protein>
<gene>
    <name evidence="7" type="ORF">US11_C0005G0016</name>
</gene>
<dbReference type="InterPro" id="IPR008255">
    <property type="entry name" value="Pyr_nucl-diS_OxRdtase_2_AS"/>
</dbReference>
<evidence type="ECO:0000313" key="7">
    <source>
        <dbReference type="EMBL" id="KKQ01660.1"/>
    </source>
</evidence>